<dbReference type="RefSeq" id="WP_168981721.1">
    <property type="nucleotide sequence ID" value="NZ_JABAGD010000012.1"/>
</dbReference>
<dbReference type="AlphaFoldDB" id="A0A7X9SMT8"/>
<comment type="caution">
    <text evidence="3">The sequence shown here is derived from an EMBL/GenBank/DDBJ whole genome shotgun (WGS) entry which is preliminary data.</text>
</comment>
<dbReference type="InterPro" id="IPR001296">
    <property type="entry name" value="Glyco_trans_1"/>
</dbReference>
<gene>
    <name evidence="3" type="ORF">HF849_08685</name>
</gene>
<dbReference type="Proteomes" id="UP000587880">
    <property type="component" value="Unassembled WGS sequence"/>
</dbReference>
<dbReference type="PANTHER" id="PTHR46401">
    <property type="entry name" value="GLYCOSYLTRANSFERASE WBBK-RELATED"/>
    <property type="match status" value="1"/>
</dbReference>
<keyword evidence="1 3" id="KW-0808">Transferase</keyword>
<dbReference type="GO" id="GO:0016757">
    <property type="term" value="F:glycosyltransferase activity"/>
    <property type="evidence" value="ECO:0007669"/>
    <property type="project" value="InterPro"/>
</dbReference>
<dbReference type="EMBL" id="JABAGD010000012">
    <property type="protein sequence ID" value="NMF04830.1"/>
    <property type="molecule type" value="Genomic_DNA"/>
</dbReference>
<organism evidence="3 4">
    <name type="scientific">Clostridium beijerinckii</name>
    <name type="common">Clostridium MP</name>
    <dbReference type="NCBI Taxonomy" id="1520"/>
    <lineage>
        <taxon>Bacteria</taxon>
        <taxon>Bacillati</taxon>
        <taxon>Bacillota</taxon>
        <taxon>Clostridia</taxon>
        <taxon>Eubacteriales</taxon>
        <taxon>Clostridiaceae</taxon>
        <taxon>Clostridium</taxon>
    </lineage>
</organism>
<dbReference type="CDD" id="cd03809">
    <property type="entry name" value="GT4_MtfB-like"/>
    <property type="match status" value="1"/>
</dbReference>
<feature type="domain" description="Glycosyl transferase family 1" evidence="2">
    <location>
        <begin position="197"/>
        <end position="345"/>
    </location>
</feature>
<dbReference type="SUPFAM" id="SSF53756">
    <property type="entry name" value="UDP-Glycosyltransferase/glycogen phosphorylase"/>
    <property type="match status" value="1"/>
</dbReference>
<evidence type="ECO:0000259" key="2">
    <source>
        <dbReference type="Pfam" id="PF00534"/>
    </source>
</evidence>
<dbReference type="PANTHER" id="PTHR46401:SF2">
    <property type="entry name" value="GLYCOSYLTRANSFERASE WBBK-RELATED"/>
    <property type="match status" value="1"/>
</dbReference>
<evidence type="ECO:0000313" key="3">
    <source>
        <dbReference type="EMBL" id="NMF04830.1"/>
    </source>
</evidence>
<dbReference type="Gene3D" id="3.40.50.2000">
    <property type="entry name" value="Glycogen Phosphorylase B"/>
    <property type="match status" value="2"/>
</dbReference>
<protein>
    <submittedName>
        <fullName evidence="3">Glycosyltransferase family 4 protein</fullName>
    </submittedName>
</protein>
<dbReference type="Pfam" id="PF00534">
    <property type="entry name" value="Glycos_transf_1"/>
    <property type="match status" value="1"/>
</dbReference>
<evidence type="ECO:0000256" key="1">
    <source>
        <dbReference type="ARBA" id="ARBA00022679"/>
    </source>
</evidence>
<proteinExistence type="predicted"/>
<accession>A0A7X9SMT8</accession>
<reference evidence="3 4" key="1">
    <citation type="submission" date="2020-04" db="EMBL/GenBank/DDBJ databases">
        <authorList>
            <person name="Hitch T.C.A."/>
            <person name="Wylensek D."/>
            <person name="Clavel T."/>
        </authorList>
    </citation>
    <scope>NUCLEOTIDE SEQUENCE [LARGE SCALE GENOMIC DNA]</scope>
    <source>
        <strain evidence="3 4">WB01_NA02</strain>
    </source>
</reference>
<name>A0A7X9SMT8_CLOBE</name>
<sequence>MKILIDLTSLADNFSGIERYALNISKQIIFNDKNNEYILIFKNSIHEKFKIFEKYNNIEIRIINGKNKLIFNQVILPYHLYSMKADRYLFLAFPSPILFRKKGIINTVHDLTCYDYPETMKVFPRLYFKFGIRNAVKVSSEILTVSKFSKKRIEDTFGINNVNIIYNGVSEVFLASDSKNTDENTLWARNKYGLPHKYLMCLCTLEPRKNIELLINAYVELRNENKLTLKLVLVGRKGWKIEKLLDDINTKYVNDIIVTGFVDDEDLPLIYKAASCFIFPSLYEGFGIPVIEAMYMNVPVICSNTSSLPEVVNDCGILFENNNKEDLKYKILEFLNKTENEISNITKLAKKRSKEFSWCNEAVKLIKLL</sequence>
<evidence type="ECO:0000313" key="4">
    <source>
        <dbReference type="Proteomes" id="UP000587880"/>
    </source>
</evidence>